<organism evidence="1 2">
    <name type="scientific">Methylovulum psychrotolerans</name>
    <dbReference type="NCBI Taxonomy" id="1704499"/>
    <lineage>
        <taxon>Bacteria</taxon>
        <taxon>Pseudomonadati</taxon>
        <taxon>Pseudomonadota</taxon>
        <taxon>Gammaproteobacteria</taxon>
        <taxon>Methylococcales</taxon>
        <taxon>Methylococcaceae</taxon>
        <taxon>Methylovulum</taxon>
    </lineage>
</organism>
<dbReference type="KEGG" id="mpsy:CEK71_21240"/>
<sequence length="222" mass="25367">MLCTDSGSGVFHRIFNIGHAYIPQISMTINELSEFVWQNSLSIDFGAKPTWNVNLFLQEEWAKSQSFSDKWLEASSGWYWFLIEMSYDELHKIKKPPTLPEKGCDIGLLTHEHLGIFGNSLLCSPLTDNMLVIYNGHEKNVTSRIRSHFALNNQKTGAIGIKHYPLSLRRWQVRFFSLPCIPPDTEKNIQDALGLLINSKPGRCAIETAWRSNNGWPILCKE</sequence>
<protein>
    <submittedName>
        <fullName evidence="1">Uncharacterized protein</fullName>
    </submittedName>
</protein>
<dbReference type="EMBL" id="CP022129">
    <property type="protein sequence ID" value="ASF48381.1"/>
    <property type="molecule type" value="Genomic_DNA"/>
</dbReference>
<proteinExistence type="predicted"/>
<keyword evidence="2" id="KW-1185">Reference proteome</keyword>
<name>A0A1Z4C4B1_9GAMM</name>
<gene>
    <name evidence="1" type="ORF">CEK71_21240</name>
</gene>
<evidence type="ECO:0000313" key="2">
    <source>
        <dbReference type="Proteomes" id="UP000197019"/>
    </source>
</evidence>
<dbReference type="AlphaFoldDB" id="A0A1Z4C4B1"/>
<evidence type="ECO:0000313" key="1">
    <source>
        <dbReference type="EMBL" id="ASF48381.1"/>
    </source>
</evidence>
<reference evidence="1 2" key="1">
    <citation type="submission" date="2017-06" db="EMBL/GenBank/DDBJ databases">
        <title>Genome Sequencing of the methanotroph Methylovulum psychrotolerants str. HV10-M2 isolated from a high-altitude environment.</title>
        <authorList>
            <person name="Mateos-Rivera A."/>
        </authorList>
    </citation>
    <scope>NUCLEOTIDE SEQUENCE [LARGE SCALE GENOMIC DNA]</scope>
    <source>
        <strain evidence="1 2">HV10_M2</strain>
    </source>
</reference>
<dbReference type="Proteomes" id="UP000197019">
    <property type="component" value="Chromosome"/>
</dbReference>
<accession>A0A1Z4C4B1</accession>